<dbReference type="InterPro" id="IPR041664">
    <property type="entry name" value="AAA_16"/>
</dbReference>
<reference evidence="2 3" key="1">
    <citation type="submission" date="2015-07" db="EMBL/GenBank/DDBJ databases">
        <title>Genome sequencing of Kibdelosporangium phytohabitans.</title>
        <authorList>
            <person name="Qin S."/>
            <person name="Xing K."/>
        </authorList>
    </citation>
    <scope>NUCLEOTIDE SEQUENCE [LARGE SCALE GENOMIC DNA]</scope>
    <source>
        <strain evidence="2 3">KLBMP1111</strain>
    </source>
</reference>
<dbReference type="GO" id="GO:0006355">
    <property type="term" value="P:regulation of DNA-templated transcription"/>
    <property type="evidence" value="ECO:0007669"/>
    <property type="project" value="InterPro"/>
</dbReference>
<evidence type="ECO:0000259" key="1">
    <source>
        <dbReference type="PROSITE" id="PS50043"/>
    </source>
</evidence>
<feature type="domain" description="HTH luxR-type" evidence="1">
    <location>
        <begin position="803"/>
        <end position="868"/>
    </location>
</feature>
<evidence type="ECO:0000313" key="2">
    <source>
        <dbReference type="EMBL" id="ALG10367.1"/>
    </source>
</evidence>
<dbReference type="RefSeq" id="WP_054292270.1">
    <property type="nucleotide sequence ID" value="NZ_CP012752.1"/>
</dbReference>
<dbReference type="Gene3D" id="1.10.10.10">
    <property type="entry name" value="Winged helix-like DNA-binding domain superfamily/Winged helix DNA-binding domain"/>
    <property type="match status" value="1"/>
</dbReference>
<name>A0A0N7F440_9PSEU</name>
<dbReference type="SMART" id="SM00421">
    <property type="entry name" value="HTH_LUXR"/>
    <property type="match status" value="1"/>
</dbReference>
<dbReference type="SUPFAM" id="SSF52540">
    <property type="entry name" value="P-loop containing nucleoside triphosphate hydrolases"/>
    <property type="match status" value="1"/>
</dbReference>
<sequence length="874" mass="94798">MARQKWEFVGRREEIDALRLHRHDRALVVLRGRRGSGRSALLARMCQELAGDGVVALDVSGAAERPAWDEFGVRAILGAIRERFEDLGDRARLTDGLDTLSRLCTEAAYSSPWGRFQLLNALAIVFTRVGRDGEVVVVVDDADRLPQPGPALAAVRRAGHVVLASCAVSARGEAAELCALADQVVELGPLSGEEVDSVLRHTAGAPVDDQLRHALREDLGPLYGNAGTLVSTVAELRRRSRLVTVHGHVCLRDPREPIPLSTGHPLLSEVGTCGALGRDLVLLAASDVGFGIDEIPVVASATGRSQLDCGRAVDHLVLAGVLTVDAAGRLTVSCRALGTAVSEHDDASELHRAIAAHLLGEAARPDVRPSVLDGHIVAAGRALSPRAELVDRLSQDERVVYAAHHTAHRYVAWWHAGESVERSQMAADLVLLLVHTADYARLAQFIGELAESSAERPEELAAAAVLAALHLGRPVSAAVRAAVTGHGYEPAALTFCDQWFAGATVQLNDIESAFAPLRHWFAVPTVEGHTPYKRNHRLATEHALAMRDLVPGFEAVLGSHYSTPVKGPLAVYHRVNAGYAGEDWAAALSAARELELDPCADEQARQSARLHAAEMCAWHGDDRRATGWLASVSEEDCAFPLLRAWVDVGLRFHAGDAAGALTAGWSACDRAQSQDAVGSYRLLRRMAEIAVDSGNLLQARRIRAEAVRRYTRQRTADTLETMLYVHGVVDTDSTQAQAAERMIRARNNRFELSLACQVVGMSSAQPRRWLREAFEIAQEIGADRLTTRVKRTMEDRGVMVSVPRGRRDQLTETESRIIELVRLGRTNRQIALAVRISEKTVEKHLTRLFARAGRRTRHGLATSGLGGRPESLGA</sequence>
<protein>
    <recommendedName>
        <fullName evidence="1">HTH luxR-type domain-containing protein</fullName>
    </recommendedName>
</protein>
<keyword evidence="3" id="KW-1185">Reference proteome</keyword>
<dbReference type="SUPFAM" id="SSF46894">
    <property type="entry name" value="C-terminal effector domain of the bipartite response regulators"/>
    <property type="match status" value="1"/>
</dbReference>
<dbReference type="InterPro" id="IPR027417">
    <property type="entry name" value="P-loop_NTPase"/>
</dbReference>
<dbReference type="InterPro" id="IPR016032">
    <property type="entry name" value="Sig_transdc_resp-reg_C-effctor"/>
</dbReference>
<dbReference type="PROSITE" id="PS00622">
    <property type="entry name" value="HTH_LUXR_1"/>
    <property type="match status" value="1"/>
</dbReference>
<dbReference type="PROSITE" id="PS50043">
    <property type="entry name" value="HTH_LUXR_2"/>
    <property type="match status" value="1"/>
</dbReference>
<dbReference type="Proteomes" id="UP000063699">
    <property type="component" value="Chromosome"/>
</dbReference>
<proteinExistence type="predicted"/>
<dbReference type="Pfam" id="PF00196">
    <property type="entry name" value="GerE"/>
    <property type="match status" value="1"/>
</dbReference>
<dbReference type="OrthoDB" id="5164849at2"/>
<dbReference type="STRING" id="860235.AOZ06_28835"/>
<dbReference type="Gene3D" id="3.40.50.300">
    <property type="entry name" value="P-loop containing nucleotide triphosphate hydrolases"/>
    <property type="match status" value="1"/>
</dbReference>
<dbReference type="AlphaFoldDB" id="A0A0N7F440"/>
<dbReference type="Pfam" id="PF13191">
    <property type="entry name" value="AAA_16"/>
    <property type="match status" value="1"/>
</dbReference>
<dbReference type="InterPro" id="IPR000792">
    <property type="entry name" value="Tscrpt_reg_LuxR_C"/>
</dbReference>
<evidence type="ECO:0000313" key="3">
    <source>
        <dbReference type="Proteomes" id="UP000063699"/>
    </source>
</evidence>
<dbReference type="EMBL" id="CP012752">
    <property type="protein sequence ID" value="ALG10367.1"/>
    <property type="molecule type" value="Genomic_DNA"/>
</dbReference>
<dbReference type="KEGG" id="kphy:AOZ06_28835"/>
<dbReference type="InterPro" id="IPR036388">
    <property type="entry name" value="WH-like_DNA-bd_sf"/>
</dbReference>
<organism evidence="2 3">
    <name type="scientific">Kibdelosporangium phytohabitans</name>
    <dbReference type="NCBI Taxonomy" id="860235"/>
    <lineage>
        <taxon>Bacteria</taxon>
        <taxon>Bacillati</taxon>
        <taxon>Actinomycetota</taxon>
        <taxon>Actinomycetes</taxon>
        <taxon>Pseudonocardiales</taxon>
        <taxon>Pseudonocardiaceae</taxon>
        <taxon>Kibdelosporangium</taxon>
    </lineage>
</organism>
<dbReference type="GO" id="GO:0003677">
    <property type="term" value="F:DNA binding"/>
    <property type="evidence" value="ECO:0007669"/>
    <property type="project" value="InterPro"/>
</dbReference>
<accession>A0A0N7F440</accession>
<dbReference type="PRINTS" id="PR00038">
    <property type="entry name" value="HTHLUXR"/>
</dbReference>
<gene>
    <name evidence="2" type="ORF">AOZ06_28835</name>
</gene>